<evidence type="ECO:0000313" key="2">
    <source>
        <dbReference type="Proteomes" id="UP001557465"/>
    </source>
</evidence>
<dbReference type="RefSeq" id="WP_368390910.1">
    <property type="nucleotide sequence ID" value="NZ_JBFRYC010000002.1"/>
</dbReference>
<organism evidence="1 2">
    <name type="scientific">Thioclava arctica</name>
    <dbReference type="NCBI Taxonomy" id="3238301"/>
    <lineage>
        <taxon>Bacteria</taxon>
        <taxon>Pseudomonadati</taxon>
        <taxon>Pseudomonadota</taxon>
        <taxon>Alphaproteobacteria</taxon>
        <taxon>Rhodobacterales</taxon>
        <taxon>Paracoccaceae</taxon>
        <taxon>Thioclava</taxon>
    </lineage>
</organism>
<keyword evidence="2" id="KW-1185">Reference proteome</keyword>
<accession>A0ABV3TGJ8</accession>
<comment type="caution">
    <text evidence="1">The sequence shown here is derived from an EMBL/GenBank/DDBJ whole genome shotgun (WGS) entry which is preliminary data.</text>
</comment>
<dbReference type="Proteomes" id="UP001557465">
    <property type="component" value="Unassembled WGS sequence"/>
</dbReference>
<name>A0ABV3TGJ8_9RHOB</name>
<gene>
    <name evidence="1" type="ORF">AB4874_03220</name>
</gene>
<protein>
    <submittedName>
        <fullName evidence="1">Uncharacterized protein</fullName>
    </submittedName>
</protein>
<sequence>MLAVADHVVADLPRGEAFDCLDLYASRLPAKIVTTVLGLLLNESRWFAQQSNAPNRCLRILYDLTSHDEFEAAAEAL</sequence>
<reference evidence="1 2" key="1">
    <citation type="journal article" date="2011" name="Int. J. Syst. Evol. Microbiol.">
        <title>Zhongshania antarctica gen. nov., sp. nov. and Zhongshania guokunii sp. nov., gammaproteobacteria respectively isolated from coastal attached (fast) ice and surface seawater of the Antarctic.</title>
        <authorList>
            <person name="Li H.J."/>
            <person name="Zhang X.Y."/>
            <person name="Chen C.X."/>
            <person name="Zhang Y.J."/>
            <person name="Gao Z.M."/>
            <person name="Yu Y."/>
            <person name="Chen X.L."/>
            <person name="Chen B."/>
            <person name="Zhang Y.Z."/>
        </authorList>
    </citation>
    <scope>NUCLEOTIDE SEQUENCE [LARGE SCALE GENOMIC DNA]</scope>
    <source>
        <strain evidence="1 2">15-R06ZXC-3</strain>
    </source>
</reference>
<proteinExistence type="predicted"/>
<evidence type="ECO:0000313" key="1">
    <source>
        <dbReference type="EMBL" id="MEX1660660.1"/>
    </source>
</evidence>
<dbReference type="EMBL" id="JBFRYC010000002">
    <property type="protein sequence ID" value="MEX1660660.1"/>
    <property type="molecule type" value="Genomic_DNA"/>
</dbReference>